<keyword evidence="2" id="KW-1185">Reference proteome</keyword>
<accession>A0ABM1S195</accession>
<evidence type="ECO:0000256" key="1">
    <source>
        <dbReference type="SAM" id="SignalP"/>
    </source>
</evidence>
<dbReference type="PANTHER" id="PTHR39313:SF1">
    <property type="entry name" value="IM:7138239"/>
    <property type="match status" value="1"/>
</dbReference>
<protein>
    <submittedName>
        <fullName evidence="3">Uncharacterized protein LOC106478150</fullName>
    </submittedName>
</protein>
<dbReference type="RefSeq" id="XP_022237400.1">
    <property type="nucleotide sequence ID" value="XM_022381692.1"/>
</dbReference>
<reference evidence="3" key="1">
    <citation type="submission" date="2025-08" db="UniProtKB">
        <authorList>
            <consortium name="RefSeq"/>
        </authorList>
    </citation>
    <scope>IDENTIFICATION</scope>
    <source>
        <tissue evidence="3">Muscle</tissue>
    </source>
</reference>
<gene>
    <name evidence="3" type="primary">LOC106478150</name>
</gene>
<feature type="signal peptide" evidence="1">
    <location>
        <begin position="1"/>
        <end position="24"/>
    </location>
</feature>
<feature type="chain" id="PRO_5046653959" evidence="1">
    <location>
        <begin position="25"/>
        <end position="358"/>
    </location>
</feature>
<proteinExistence type="predicted"/>
<dbReference type="GeneID" id="106478150"/>
<dbReference type="Proteomes" id="UP000694941">
    <property type="component" value="Unplaced"/>
</dbReference>
<name>A0ABM1S195_LIMPO</name>
<evidence type="ECO:0000313" key="3">
    <source>
        <dbReference type="RefSeq" id="XP_022237400.1"/>
    </source>
</evidence>
<evidence type="ECO:0000313" key="2">
    <source>
        <dbReference type="Proteomes" id="UP000694941"/>
    </source>
</evidence>
<dbReference type="PANTHER" id="PTHR39313">
    <property type="entry name" value="IM:7138239"/>
    <property type="match status" value="1"/>
</dbReference>
<sequence length="358" mass="40595">MMETYQLRVVAVCYLSCLITVLESVALEGHKNILEPNQMPIKPHKTSLLLLSRALNAKTKTGDDAADIFSQGSSRISHINENLHQCCIKGKHIVPIGLDITGNQKYVDIGRCRRNCRHKFHHHHHHYLRHYRHTTQKTSTNVDYTITENTFQKNCSFSDLCEPVSRITEIHHLLTGPREVAIVEKCSCSTNPPNCQRTSSIMHFFKDTPFETAVDVGSCWGYCNEGNSCVPLRNRTISVDGPNGATCVQVIEECQCTQPCYRMEFLEFYYERIWNDTINSTTEGVKEIDVGLCVGGCRHLEQDLFHCVLRDDKNPGKCLMSLRKEEPLCKPVRFNSHVFTTRSGAAKSVLSIEDCACQ</sequence>
<organism evidence="2 3">
    <name type="scientific">Limulus polyphemus</name>
    <name type="common">Atlantic horseshoe crab</name>
    <dbReference type="NCBI Taxonomy" id="6850"/>
    <lineage>
        <taxon>Eukaryota</taxon>
        <taxon>Metazoa</taxon>
        <taxon>Ecdysozoa</taxon>
        <taxon>Arthropoda</taxon>
        <taxon>Chelicerata</taxon>
        <taxon>Merostomata</taxon>
        <taxon>Xiphosura</taxon>
        <taxon>Limulidae</taxon>
        <taxon>Limulus</taxon>
    </lineage>
</organism>
<keyword evidence="1" id="KW-0732">Signal</keyword>